<name>A0A9D9HIM8_9BACT</name>
<feature type="signal peptide" evidence="1">
    <location>
        <begin position="1"/>
        <end position="20"/>
    </location>
</feature>
<gene>
    <name evidence="3" type="ORF">IAC06_09000</name>
</gene>
<reference evidence="3" key="1">
    <citation type="submission" date="2020-10" db="EMBL/GenBank/DDBJ databases">
        <authorList>
            <person name="Gilroy R."/>
        </authorList>
    </citation>
    <scope>NUCLEOTIDE SEQUENCE</scope>
    <source>
        <strain evidence="3">B1-20833</strain>
    </source>
</reference>
<dbReference type="PROSITE" id="PS51257">
    <property type="entry name" value="PROKAR_LIPOPROTEIN"/>
    <property type="match status" value="1"/>
</dbReference>
<comment type="caution">
    <text evidence="3">The sequence shown here is derived from an EMBL/GenBank/DDBJ whole genome shotgun (WGS) entry which is preliminary data.</text>
</comment>
<dbReference type="Proteomes" id="UP000823661">
    <property type="component" value="Unassembled WGS sequence"/>
</dbReference>
<dbReference type="InterPro" id="IPR016007">
    <property type="entry name" value="Alpha_rhamnosid"/>
</dbReference>
<sequence length="256" mass="28168">MRCFSVLSFLAALVPLVSVSCGGHTDVILTEPLDDSAWEHSRWISVADAPVISGPIGAGERAADGASWFVAEVSPSRKVESARWMTTGLGVYQLYVNGEMIGREVLKPGFTHFMKTKIAYTYDITDILRKNNVLAVQVTPGWWADKIVSTGPVGMNGKKCAFRSVLELVYTDGSREYFGTDTLNWKAGIAGPVKHAAIFDGEEYDAREPLGFLSPEKLSSPEVNTEFNGEIVPTEGAEIYHRYDLALKPVRAYVWK</sequence>
<keyword evidence="1" id="KW-0732">Signal</keyword>
<feature type="non-terminal residue" evidence="3">
    <location>
        <position position="256"/>
    </location>
</feature>
<dbReference type="InterPro" id="IPR013737">
    <property type="entry name" value="Bac_rhamnosid_N"/>
</dbReference>
<feature type="domain" description="Bacterial alpha-L-rhamnosidase N-terminal" evidence="2">
    <location>
        <begin position="78"/>
        <end position="216"/>
    </location>
</feature>
<feature type="chain" id="PRO_5039418273" evidence="1">
    <location>
        <begin position="21"/>
        <end position="256"/>
    </location>
</feature>
<dbReference type="Gene3D" id="2.60.120.260">
    <property type="entry name" value="Galactose-binding domain-like"/>
    <property type="match status" value="1"/>
</dbReference>
<accession>A0A9D9HIM8</accession>
<evidence type="ECO:0000256" key="1">
    <source>
        <dbReference type="SAM" id="SignalP"/>
    </source>
</evidence>
<organism evidence="3 4">
    <name type="scientific">Candidatus Cryptobacteroides intestinavium</name>
    <dbReference type="NCBI Taxonomy" id="2840766"/>
    <lineage>
        <taxon>Bacteria</taxon>
        <taxon>Pseudomonadati</taxon>
        <taxon>Bacteroidota</taxon>
        <taxon>Bacteroidia</taxon>
        <taxon>Bacteroidales</taxon>
        <taxon>Candidatus Cryptobacteroides</taxon>
    </lineage>
</organism>
<dbReference type="PANTHER" id="PTHR33307:SF6">
    <property type="entry name" value="ALPHA-RHAMNOSIDASE (EUROFUNG)-RELATED"/>
    <property type="match status" value="1"/>
</dbReference>
<proteinExistence type="predicted"/>
<evidence type="ECO:0000313" key="4">
    <source>
        <dbReference type="Proteomes" id="UP000823661"/>
    </source>
</evidence>
<dbReference type="PANTHER" id="PTHR33307">
    <property type="entry name" value="ALPHA-RHAMNOSIDASE (EUROFUNG)"/>
    <property type="match status" value="1"/>
</dbReference>
<evidence type="ECO:0000313" key="3">
    <source>
        <dbReference type="EMBL" id="MBO8452999.1"/>
    </source>
</evidence>
<reference evidence="3" key="2">
    <citation type="journal article" date="2021" name="PeerJ">
        <title>Extensive microbial diversity within the chicken gut microbiome revealed by metagenomics and culture.</title>
        <authorList>
            <person name="Gilroy R."/>
            <person name="Ravi A."/>
            <person name="Getino M."/>
            <person name="Pursley I."/>
            <person name="Horton D.L."/>
            <person name="Alikhan N.F."/>
            <person name="Baker D."/>
            <person name="Gharbi K."/>
            <person name="Hall N."/>
            <person name="Watson M."/>
            <person name="Adriaenssens E.M."/>
            <person name="Foster-Nyarko E."/>
            <person name="Jarju S."/>
            <person name="Secka A."/>
            <person name="Antonio M."/>
            <person name="Oren A."/>
            <person name="Chaudhuri R.R."/>
            <person name="La Ragione R."/>
            <person name="Hildebrand F."/>
            <person name="Pallen M.J."/>
        </authorList>
    </citation>
    <scope>NUCLEOTIDE SEQUENCE</scope>
    <source>
        <strain evidence="3">B1-20833</strain>
    </source>
</reference>
<protein>
    <submittedName>
        <fullName evidence="3">Alpha-L-rhamnosidase N-terminal domain-containing protein</fullName>
    </submittedName>
</protein>
<dbReference type="EMBL" id="JADIMI010000084">
    <property type="protein sequence ID" value="MBO8452999.1"/>
    <property type="molecule type" value="Genomic_DNA"/>
</dbReference>
<dbReference type="AlphaFoldDB" id="A0A9D9HIM8"/>
<evidence type="ECO:0000259" key="2">
    <source>
        <dbReference type="Pfam" id="PF08531"/>
    </source>
</evidence>
<dbReference type="Pfam" id="PF08531">
    <property type="entry name" value="Bac_rhamnosid_N"/>
    <property type="match status" value="1"/>
</dbReference>